<feature type="domain" description="B box-type" evidence="11">
    <location>
        <begin position="1"/>
        <end position="47"/>
    </location>
</feature>
<keyword evidence="13" id="KW-1185">Reference proteome</keyword>
<keyword evidence="3" id="KW-0677">Repeat</keyword>
<evidence type="ECO:0000256" key="9">
    <source>
        <dbReference type="PROSITE-ProRule" id="PRU00024"/>
    </source>
</evidence>
<dbReference type="AlphaFoldDB" id="A0ABC8WKN3"/>
<evidence type="ECO:0000313" key="13">
    <source>
        <dbReference type="Proteomes" id="UP001497457"/>
    </source>
</evidence>
<dbReference type="Pfam" id="PF00643">
    <property type="entry name" value="zf-B_box"/>
    <property type="match status" value="1"/>
</dbReference>
<sequence>MKIGCDACGRAEAAVLCCADEAALCRRCDAAVHSANKLAGRHSRVELLPSSTAGRPSPDGTGSHPACDICQEKTGYLFCLEDRALLCRPCDVVVHAAGAHVASHRRFLITGVRVGGGVECHNVPGGDVVSPSTSSSGNPTATMPDKEQRPSSPVSAAEAREGLGDQQWAWSEFLADDVGAGMEMELCCPAGLSEPGSSSLTG</sequence>
<dbReference type="PANTHER" id="PTHR31832">
    <property type="entry name" value="B-BOX ZINC FINGER PROTEIN 22"/>
    <property type="match status" value="1"/>
</dbReference>
<evidence type="ECO:0000256" key="2">
    <source>
        <dbReference type="ARBA" id="ARBA00022723"/>
    </source>
</evidence>
<feature type="domain" description="B box-type" evidence="11">
    <location>
        <begin position="62"/>
        <end position="109"/>
    </location>
</feature>
<evidence type="ECO:0000256" key="10">
    <source>
        <dbReference type="SAM" id="MobiDB-lite"/>
    </source>
</evidence>
<keyword evidence="8" id="KW-0539">Nucleus</keyword>
<evidence type="ECO:0000256" key="5">
    <source>
        <dbReference type="ARBA" id="ARBA00022833"/>
    </source>
</evidence>
<proteinExistence type="predicted"/>
<keyword evidence="6" id="KW-0805">Transcription regulation</keyword>
<dbReference type="PANTHER" id="PTHR31832:SF63">
    <property type="entry name" value="B-BOX ZINC FINGER PROTEIN 23"/>
    <property type="match status" value="1"/>
</dbReference>
<keyword evidence="4 9" id="KW-0863">Zinc-finger</keyword>
<evidence type="ECO:0000259" key="11">
    <source>
        <dbReference type="PROSITE" id="PS50119"/>
    </source>
</evidence>
<dbReference type="InterPro" id="IPR051979">
    <property type="entry name" value="B-box_zinc_finger"/>
</dbReference>
<evidence type="ECO:0000256" key="6">
    <source>
        <dbReference type="ARBA" id="ARBA00023015"/>
    </source>
</evidence>
<organism evidence="12 13">
    <name type="scientific">Urochloa decumbens</name>
    <dbReference type="NCBI Taxonomy" id="240449"/>
    <lineage>
        <taxon>Eukaryota</taxon>
        <taxon>Viridiplantae</taxon>
        <taxon>Streptophyta</taxon>
        <taxon>Embryophyta</taxon>
        <taxon>Tracheophyta</taxon>
        <taxon>Spermatophyta</taxon>
        <taxon>Magnoliopsida</taxon>
        <taxon>Liliopsida</taxon>
        <taxon>Poales</taxon>
        <taxon>Poaceae</taxon>
        <taxon>PACMAD clade</taxon>
        <taxon>Panicoideae</taxon>
        <taxon>Panicodae</taxon>
        <taxon>Paniceae</taxon>
        <taxon>Melinidinae</taxon>
        <taxon>Urochloa</taxon>
    </lineage>
</organism>
<keyword evidence="7" id="KW-0804">Transcription</keyword>
<dbReference type="CDD" id="cd19821">
    <property type="entry name" value="Bbox1_BBX-like"/>
    <property type="match status" value="2"/>
</dbReference>
<comment type="subcellular location">
    <subcellularLocation>
        <location evidence="1">Nucleus</location>
    </subcellularLocation>
</comment>
<accession>A0ABC8WKN3</accession>
<name>A0ABC8WKN3_9POAL</name>
<dbReference type="InterPro" id="IPR000315">
    <property type="entry name" value="Znf_B-box"/>
</dbReference>
<evidence type="ECO:0000256" key="3">
    <source>
        <dbReference type="ARBA" id="ARBA00022737"/>
    </source>
</evidence>
<dbReference type="Proteomes" id="UP001497457">
    <property type="component" value="Chromosome 12b"/>
</dbReference>
<dbReference type="PROSITE" id="PS50119">
    <property type="entry name" value="ZF_BBOX"/>
    <property type="match status" value="2"/>
</dbReference>
<keyword evidence="2" id="KW-0479">Metal-binding</keyword>
<dbReference type="GO" id="GO:0008270">
    <property type="term" value="F:zinc ion binding"/>
    <property type="evidence" value="ECO:0007669"/>
    <property type="project" value="UniProtKB-KW"/>
</dbReference>
<evidence type="ECO:0000256" key="7">
    <source>
        <dbReference type="ARBA" id="ARBA00023163"/>
    </source>
</evidence>
<evidence type="ECO:0000256" key="4">
    <source>
        <dbReference type="ARBA" id="ARBA00022771"/>
    </source>
</evidence>
<dbReference type="GO" id="GO:0005634">
    <property type="term" value="C:nucleus"/>
    <property type="evidence" value="ECO:0007669"/>
    <property type="project" value="UniProtKB-SubCell"/>
</dbReference>
<evidence type="ECO:0000256" key="8">
    <source>
        <dbReference type="ARBA" id="ARBA00023242"/>
    </source>
</evidence>
<protein>
    <recommendedName>
        <fullName evidence="11">B box-type domain-containing protein</fullName>
    </recommendedName>
</protein>
<evidence type="ECO:0000313" key="12">
    <source>
        <dbReference type="EMBL" id="CAL4911175.1"/>
    </source>
</evidence>
<feature type="compositionally biased region" description="Polar residues" evidence="10">
    <location>
        <begin position="130"/>
        <end position="141"/>
    </location>
</feature>
<dbReference type="SMART" id="SM00336">
    <property type="entry name" value="BBOX"/>
    <property type="match status" value="2"/>
</dbReference>
<dbReference type="EMBL" id="OZ075122">
    <property type="protein sequence ID" value="CAL4911175.1"/>
    <property type="molecule type" value="Genomic_DNA"/>
</dbReference>
<dbReference type="InterPro" id="IPR049808">
    <property type="entry name" value="CONSTANS-like_Bbox1"/>
</dbReference>
<keyword evidence="5" id="KW-0862">Zinc</keyword>
<reference evidence="12" key="1">
    <citation type="submission" date="2024-10" db="EMBL/GenBank/DDBJ databases">
        <authorList>
            <person name="Ryan C."/>
        </authorList>
    </citation>
    <scope>NUCLEOTIDE SEQUENCE [LARGE SCALE GENOMIC DNA]</scope>
</reference>
<dbReference type="Gene3D" id="3.30.160.60">
    <property type="entry name" value="Classic Zinc Finger"/>
    <property type="match status" value="1"/>
</dbReference>
<feature type="region of interest" description="Disordered" evidence="10">
    <location>
        <begin position="123"/>
        <end position="163"/>
    </location>
</feature>
<gene>
    <name evidence="12" type="ORF">URODEC1_LOCUS14829</name>
</gene>
<evidence type="ECO:0000256" key="1">
    <source>
        <dbReference type="ARBA" id="ARBA00004123"/>
    </source>
</evidence>